<proteinExistence type="predicted"/>
<accession>A0A1S0ZIZ3</accession>
<organism evidence="1">
    <name type="scientific">Salmonella enterica subsp. enterica serovar Saintpaul</name>
    <dbReference type="NCBI Taxonomy" id="90105"/>
    <lineage>
        <taxon>Bacteria</taxon>
        <taxon>Pseudomonadati</taxon>
        <taxon>Pseudomonadota</taxon>
        <taxon>Gammaproteobacteria</taxon>
        <taxon>Enterobacterales</taxon>
        <taxon>Enterobacteriaceae</taxon>
        <taxon>Salmonella</taxon>
    </lineage>
</organism>
<comment type="caution">
    <text evidence="1">The sequence shown here is derived from an EMBL/GenBank/DDBJ whole genome shotgun (WGS) entry which is preliminary data.</text>
</comment>
<dbReference type="RefSeq" id="WP_024154330.1">
    <property type="nucleotide sequence ID" value="NZ_QWDP01000003.1"/>
</dbReference>
<gene>
    <name evidence="1" type="ORF">A7T00_09865</name>
</gene>
<dbReference type="AlphaFoldDB" id="A0A1S0ZIZ3"/>
<evidence type="ECO:0000313" key="1">
    <source>
        <dbReference type="EMBL" id="OHG68034.1"/>
    </source>
</evidence>
<reference evidence="1" key="1">
    <citation type="submission" date="2016-09" db="EMBL/GenBank/DDBJ databases">
        <title>Whole genome sequencing of Salmonella enterica.</title>
        <authorList>
            <person name="Bell R."/>
        </authorList>
    </citation>
    <scope>NUCLEOTIDE SEQUENCE [LARGE SCALE GENOMIC DNA]</scope>
    <source>
        <strain evidence="1">CFSAN044978</strain>
    </source>
</reference>
<sequence>MKNYEGEELAFLVPLSHVNHSYIPESEFSPNEGGFVFISMGTAYINLKSSKTYYLEYSIFNKSGVDILKQDENSMSGFSNLYSPENDNELPISSLFHMFLKMPDGIYKCTMKLLNKDKTCLDEKSIKFIVTSEQP</sequence>
<protein>
    <submittedName>
        <fullName evidence="1">Uncharacterized protein</fullName>
    </submittedName>
</protein>
<name>A0A1S0ZIZ3_SALET</name>
<dbReference type="EMBL" id="MLZC01000003">
    <property type="protein sequence ID" value="OHG68034.1"/>
    <property type="molecule type" value="Genomic_DNA"/>
</dbReference>